<gene>
    <name evidence="1" type="ORF">MKQ68_03545</name>
</gene>
<dbReference type="EMBL" id="CP107006">
    <property type="protein sequence ID" value="UYQ94164.1"/>
    <property type="molecule type" value="Genomic_DNA"/>
</dbReference>
<dbReference type="RefSeq" id="WP_244841728.1">
    <property type="nucleotide sequence ID" value="NZ_CP107006.1"/>
</dbReference>
<sequence length="104" mass="11838">MQRRYNMGHTKQLKRILSVLALVLYGFMITPVSLWHAHDHGHEQTITSGDDCPVCDHSYTPYISTHQDWNCQLVVTRYFYIDAHPEGIAGLPVHHGNTRGSPVV</sequence>
<reference evidence="1" key="1">
    <citation type="submission" date="2022-10" db="EMBL/GenBank/DDBJ databases">
        <title>Chitinophaga sp. nov., isolated from soil.</title>
        <authorList>
            <person name="Jeon C.O."/>
        </authorList>
    </citation>
    <scope>NUCLEOTIDE SEQUENCE</scope>
    <source>
        <strain evidence="1">R8</strain>
    </source>
</reference>
<evidence type="ECO:0000313" key="2">
    <source>
        <dbReference type="Proteomes" id="UP001162741"/>
    </source>
</evidence>
<keyword evidence="2" id="KW-1185">Reference proteome</keyword>
<name>A0ABY6J7N6_9BACT</name>
<organism evidence="1 2">
    <name type="scientific">Chitinophaga horti</name>
    <dbReference type="NCBI Taxonomy" id="2920382"/>
    <lineage>
        <taxon>Bacteria</taxon>
        <taxon>Pseudomonadati</taxon>
        <taxon>Bacteroidota</taxon>
        <taxon>Chitinophagia</taxon>
        <taxon>Chitinophagales</taxon>
        <taxon>Chitinophagaceae</taxon>
        <taxon>Chitinophaga</taxon>
    </lineage>
</organism>
<protein>
    <submittedName>
        <fullName evidence="1">Uncharacterized protein</fullName>
    </submittedName>
</protein>
<dbReference type="Proteomes" id="UP001162741">
    <property type="component" value="Chromosome"/>
</dbReference>
<evidence type="ECO:0000313" key="1">
    <source>
        <dbReference type="EMBL" id="UYQ94164.1"/>
    </source>
</evidence>
<accession>A0ABY6J7N6</accession>
<proteinExistence type="predicted"/>